<dbReference type="RefSeq" id="WP_108003770.1">
    <property type="nucleotide sequence ID" value="NZ_JBHEEX010000005.1"/>
</dbReference>
<dbReference type="InterPro" id="IPR010424">
    <property type="entry name" value="EutQ"/>
</dbReference>
<organism evidence="1 2">
    <name type="scientific">Mycoplana dimorpha</name>
    <dbReference type="NCBI Taxonomy" id="28320"/>
    <lineage>
        <taxon>Bacteria</taxon>
        <taxon>Pseudomonadati</taxon>
        <taxon>Pseudomonadota</taxon>
        <taxon>Alphaproteobacteria</taxon>
        <taxon>Hyphomicrobiales</taxon>
        <taxon>Rhizobiaceae</taxon>
        <taxon>Mycoplana</taxon>
    </lineage>
</organism>
<protein>
    <submittedName>
        <fullName evidence="1">Ethanolamine utilization protein EutQ</fullName>
    </submittedName>
</protein>
<sequence>MADIVHFKSSERVFEPYGSPADKASISRLVGPELSRSMGAGIARFDDCSIAWTVLYDELIVTLEGTFRLRVGDAVYECSPGDVLWVPENTPLHYEGDGATVFYALSPVDWKARAEKARND</sequence>
<name>A0A2T5B369_MYCDI</name>
<dbReference type="Proteomes" id="UP000241247">
    <property type="component" value="Unassembled WGS sequence"/>
</dbReference>
<dbReference type="InterPro" id="IPR011051">
    <property type="entry name" value="RmlC_Cupin_sf"/>
</dbReference>
<evidence type="ECO:0000313" key="1">
    <source>
        <dbReference type="EMBL" id="PTM93426.1"/>
    </source>
</evidence>
<reference evidence="1 2" key="1">
    <citation type="submission" date="2018-04" db="EMBL/GenBank/DDBJ databases">
        <title>Genomic Encyclopedia of Type Strains, Phase IV (KMG-IV): sequencing the most valuable type-strain genomes for metagenomic binning, comparative biology and taxonomic classification.</title>
        <authorList>
            <person name="Goeker M."/>
        </authorList>
    </citation>
    <scope>NUCLEOTIDE SEQUENCE [LARGE SCALE GENOMIC DNA]</scope>
    <source>
        <strain evidence="1 2">DSM 7138</strain>
    </source>
</reference>
<dbReference type="AlphaFoldDB" id="A0A2T5B369"/>
<dbReference type="OrthoDB" id="3828611at2"/>
<keyword evidence="2" id="KW-1185">Reference proteome</keyword>
<dbReference type="Pfam" id="PF06249">
    <property type="entry name" value="EutQ"/>
    <property type="match status" value="1"/>
</dbReference>
<evidence type="ECO:0000313" key="2">
    <source>
        <dbReference type="Proteomes" id="UP000241247"/>
    </source>
</evidence>
<dbReference type="Gene3D" id="2.60.120.10">
    <property type="entry name" value="Jelly Rolls"/>
    <property type="match status" value="1"/>
</dbReference>
<dbReference type="SUPFAM" id="SSF51182">
    <property type="entry name" value="RmlC-like cupins"/>
    <property type="match status" value="1"/>
</dbReference>
<dbReference type="InterPro" id="IPR014710">
    <property type="entry name" value="RmlC-like_jellyroll"/>
</dbReference>
<comment type="caution">
    <text evidence="1">The sequence shown here is derived from an EMBL/GenBank/DDBJ whole genome shotgun (WGS) entry which is preliminary data.</text>
</comment>
<gene>
    <name evidence="1" type="ORF">C7449_106111</name>
</gene>
<dbReference type="EMBL" id="PZZZ01000006">
    <property type="protein sequence ID" value="PTM93426.1"/>
    <property type="molecule type" value="Genomic_DNA"/>
</dbReference>
<accession>A0A2T5B369</accession>
<proteinExistence type="predicted"/>